<evidence type="ECO:0000313" key="13">
    <source>
        <dbReference type="EMBL" id="MBF1272893.1"/>
    </source>
</evidence>
<dbReference type="EC" id="2.2.1.6" evidence="4 9"/>
<proteinExistence type="inferred from homology"/>
<dbReference type="NCBIfam" id="TIGR00118">
    <property type="entry name" value="acolac_lg"/>
    <property type="match status" value="1"/>
</dbReference>
<comment type="caution">
    <text evidence="13">The sequence shown here is derived from an EMBL/GenBank/DDBJ whole genome shotgun (WGS) entry which is preliminary data.</text>
</comment>
<dbReference type="SUPFAM" id="SSF52518">
    <property type="entry name" value="Thiamin diphosphate-binding fold (THDP-binding)"/>
    <property type="match status" value="2"/>
</dbReference>
<dbReference type="InterPro" id="IPR012846">
    <property type="entry name" value="Acetolactate_synth_lsu"/>
</dbReference>
<evidence type="ECO:0000256" key="2">
    <source>
        <dbReference type="ARBA" id="ARBA00005025"/>
    </source>
</evidence>
<name>A0A930GV45_9FIRM</name>
<evidence type="ECO:0000256" key="4">
    <source>
        <dbReference type="ARBA" id="ARBA00013145"/>
    </source>
</evidence>
<dbReference type="InterPro" id="IPR012001">
    <property type="entry name" value="Thiamin_PyroP_enz_TPP-bd_dom"/>
</dbReference>
<dbReference type="Pfam" id="PF02776">
    <property type="entry name" value="TPP_enzyme_N"/>
    <property type="match status" value="1"/>
</dbReference>
<comment type="pathway">
    <text evidence="1 9">Amino-acid biosynthesis; L-isoleucine biosynthesis; L-isoleucine from 2-oxobutanoate: step 1/4.</text>
</comment>
<dbReference type="InterPro" id="IPR029035">
    <property type="entry name" value="DHS-like_NAD/FAD-binding_dom"/>
</dbReference>
<evidence type="ECO:0000256" key="7">
    <source>
        <dbReference type="ARBA" id="ARBA00023304"/>
    </source>
</evidence>
<dbReference type="InterPro" id="IPR045229">
    <property type="entry name" value="TPP_enz"/>
</dbReference>
<accession>A0A930GV45</accession>
<feature type="domain" description="Thiamine pyrophosphate enzyme TPP-binding" evidence="11">
    <location>
        <begin position="389"/>
        <end position="530"/>
    </location>
</feature>
<keyword evidence="9" id="KW-0460">Magnesium</keyword>
<evidence type="ECO:0000256" key="1">
    <source>
        <dbReference type="ARBA" id="ARBA00004974"/>
    </source>
</evidence>
<dbReference type="InterPro" id="IPR029061">
    <property type="entry name" value="THDP-binding"/>
</dbReference>
<dbReference type="GO" id="GO:0030976">
    <property type="term" value="F:thiamine pyrophosphate binding"/>
    <property type="evidence" value="ECO:0007669"/>
    <property type="project" value="UniProtKB-UniRule"/>
</dbReference>
<organism evidence="13 14">
    <name type="scientific">Oribacterium sinus</name>
    <dbReference type="NCBI Taxonomy" id="237576"/>
    <lineage>
        <taxon>Bacteria</taxon>
        <taxon>Bacillati</taxon>
        <taxon>Bacillota</taxon>
        <taxon>Clostridia</taxon>
        <taxon>Lachnospirales</taxon>
        <taxon>Lachnospiraceae</taxon>
        <taxon>Oribacterium</taxon>
    </lineage>
</organism>
<evidence type="ECO:0000259" key="12">
    <source>
        <dbReference type="Pfam" id="PF02776"/>
    </source>
</evidence>
<comment type="similarity">
    <text evidence="3 9">Belongs to the TPP enzyme family.</text>
</comment>
<evidence type="ECO:0000313" key="14">
    <source>
        <dbReference type="Proteomes" id="UP000775770"/>
    </source>
</evidence>
<dbReference type="GO" id="GO:0000287">
    <property type="term" value="F:magnesium ion binding"/>
    <property type="evidence" value="ECO:0007669"/>
    <property type="project" value="UniProtKB-UniRule"/>
</dbReference>
<protein>
    <recommendedName>
        <fullName evidence="4 9">Acetolactate synthase</fullName>
        <ecNumber evidence="4 9">2.2.1.6</ecNumber>
    </recommendedName>
</protein>
<evidence type="ECO:0000259" key="10">
    <source>
        <dbReference type="Pfam" id="PF00205"/>
    </source>
</evidence>
<comment type="cofactor">
    <cofactor evidence="9">
        <name>thiamine diphosphate</name>
        <dbReference type="ChEBI" id="CHEBI:58937"/>
    </cofactor>
    <text evidence="9">Binds 1 thiamine pyrophosphate per subunit.</text>
</comment>
<keyword evidence="9 13" id="KW-0808">Transferase</keyword>
<dbReference type="PANTHER" id="PTHR18968:SF13">
    <property type="entry name" value="ACETOLACTATE SYNTHASE CATALYTIC SUBUNIT, MITOCHONDRIAL"/>
    <property type="match status" value="1"/>
</dbReference>
<evidence type="ECO:0000259" key="11">
    <source>
        <dbReference type="Pfam" id="PF02775"/>
    </source>
</evidence>
<comment type="cofactor">
    <cofactor evidence="9">
        <name>Mg(2+)</name>
        <dbReference type="ChEBI" id="CHEBI:18420"/>
    </cofactor>
    <text evidence="9">Binds 1 Mg(2+) ion per subunit.</text>
</comment>
<evidence type="ECO:0000256" key="5">
    <source>
        <dbReference type="ARBA" id="ARBA00022605"/>
    </source>
</evidence>
<dbReference type="EMBL" id="JABZRA010000069">
    <property type="protein sequence ID" value="MBF1272893.1"/>
    <property type="molecule type" value="Genomic_DNA"/>
</dbReference>
<dbReference type="Gene3D" id="3.40.50.1220">
    <property type="entry name" value="TPP-binding domain"/>
    <property type="match status" value="1"/>
</dbReference>
<comment type="catalytic activity">
    <reaction evidence="8 9">
        <text>2 pyruvate + H(+) = (2S)-2-acetolactate + CO2</text>
        <dbReference type="Rhea" id="RHEA:25249"/>
        <dbReference type="ChEBI" id="CHEBI:15361"/>
        <dbReference type="ChEBI" id="CHEBI:15378"/>
        <dbReference type="ChEBI" id="CHEBI:16526"/>
        <dbReference type="ChEBI" id="CHEBI:58476"/>
        <dbReference type="EC" id="2.2.1.6"/>
    </reaction>
</comment>
<dbReference type="CDD" id="cd07035">
    <property type="entry name" value="TPP_PYR_POX_like"/>
    <property type="match status" value="1"/>
</dbReference>
<gene>
    <name evidence="13" type="primary">ilvB</name>
    <name evidence="13" type="ORF">HXM90_05665</name>
</gene>
<dbReference type="InterPro" id="IPR012000">
    <property type="entry name" value="Thiamin_PyroP_enz_cen_dom"/>
</dbReference>
<dbReference type="Pfam" id="PF02775">
    <property type="entry name" value="TPP_enzyme_C"/>
    <property type="match status" value="1"/>
</dbReference>
<dbReference type="Pfam" id="PF00205">
    <property type="entry name" value="TPP_enzyme_M"/>
    <property type="match status" value="1"/>
</dbReference>
<dbReference type="RefSeq" id="WP_304071638.1">
    <property type="nucleotide sequence ID" value="NZ_JABZRA010000069.1"/>
</dbReference>
<keyword evidence="5 9" id="KW-0028">Amino-acid biosynthesis</keyword>
<evidence type="ECO:0000256" key="6">
    <source>
        <dbReference type="ARBA" id="ARBA00023052"/>
    </source>
</evidence>
<feature type="domain" description="Thiamine pyrophosphate enzyme N-terminal TPP-binding" evidence="12">
    <location>
        <begin position="1"/>
        <end position="114"/>
    </location>
</feature>
<evidence type="ECO:0000256" key="9">
    <source>
        <dbReference type="RuleBase" id="RU003591"/>
    </source>
</evidence>
<dbReference type="GO" id="GO:0003984">
    <property type="term" value="F:acetolactate synthase activity"/>
    <property type="evidence" value="ECO:0007669"/>
    <property type="project" value="UniProtKB-EC"/>
</dbReference>
<dbReference type="AlphaFoldDB" id="A0A930GV45"/>
<dbReference type="GO" id="GO:0005948">
    <property type="term" value="C:acetolactate synthase complex"/>
    <property type="evidence" value="ECO:0007669"/>
    <property type="project" value="TreeGrafter"/>
</dbReference>
<keyword evidence="6 9" id="KW-0786">Thiamine pyrophosphate</keyword>
<keyword evidence="7 9" id="KW-0100">Branched-chain amino acid biosynthesis</keyword>
<dbReference type="Gene3D" id="3.40.50.970">
    <property type="match status" value="2"/>
</dbReference>
<evidence type="ECO:0000256" key="3">
    <source>
        <dbReference type="ARBA" id="ARBA00007812"/>
    </source>
</evidence>
<dbReference type="FunFam" id="3.40.50.970:FF:000007">
    <property type="entry name" value="Acetolactate synthase"/>
    <property type="match status" value="1"/>
</dbReference>
<dbReference type="GO" id="GO:0009099">
    <property type="term" value="P:L-valine biosynthetic process"/>
    <property type="evidence" value="ECO:0007669"/>
    <property type="project" value="TreeGrafter"/>
</dbReference>
<dbReference type="SUPFAM" id="SSF52467">
    <property type="entry name" value="DHS-like NAD/FAD-binding domain"/>
    <property type="match status" value="1"/>
</dbReference>
<dbReference type="Proteomes" id="UP000775770">
    <property type="component" value="Unassembled WGS sequence"/>
</dbReference>
<reference evidence="13" key="1">
    <citation type="submission" date="2020-04" db="EMBL/GenBank/DDBJ databases">
        <title>Deep metagenomics examines the oral microbiome during advanced dental caries in children, revealing novel taxa and co-occurrences with host molecules.</title>
        <authorList>
            <person name="Baker J.L."/>
            <person name="Morton J.T."/>
            <person name="Dinis M."/>
            <person name="Alvarez R."/>
            <person name="Tran N.C."/>
            <person name="Knight R."/>
            <person name="Edlund A."/>
        </authorList>
    </citation>
    <scope>NUCLEOTIDE SEQUENCE</scope>
    <source>
        <strain evidence="13">JCVI_38_bin.19</strain>
    </source>
</reference>
<dbReference type="GO" id="GO:0009097">
    <property type="term" value="P:isoleucine biosynthetic process"/>
    <property type="evidence" value="ECO:0007669"/>
    <property type="project" value="TreeGrafter"/>
</dbReference>
<dbReference type="GO" id="GO:0050660">
    <property type="term" value="F:flavin adenine dinucleotide binding"/>
    <property type="evidence" value="ECO:0007669"/>
    <property type="project" value="InterPro"/>
</dbReference>
<dbReference type="InterPro" id="IPR011766">
    <property type="entry name" value="TPP_enzyme_TPP-bd"/>
</dbReference>
<feature type="domain" description="Thiamine pyrophosphate enzyme central" evidence="10">
    <location>
        <begin position="191"/>
        <end position="325"/>
    </location>
</feature>
<evidence type="ECO:0000256" key="8">
    <source>
        <dbReference type="ARBA" id="ARBA00048670"/>
    </source>
</evidence>
<comment type="pathway">
    <text evidence="2 9">Amino-acid biosynthesis; L-valine biosynthesis; L-valine from pyruvate: step 1/4.</text>
</comment>
<sequence length="544" mass="59510">MTGAAAIVKCLELEKVDFVFGYPGVAICPFYDSLEDSEIRSILVRTEQNAAHEANGYARISGKPGVCAVTSGPGATNIITGIATAFADSIPLIVITGQVESALLGSDVFQEADICGACESFVKYSYTVRNVEDIPKIFKEAFHIAMTGRKGPVLIDIPIDVQNASLRKFQYPEEVKMRTYKPTVQGNPVQIKKMFQRLSATKRPILCVGGGVHLADAKEKVRAFSKKFNIPVVCTMMGLGVMEENDPLFFGMVGNNGKPYGNKAMNHADLIIMMGARVADRSISQPDLITDNKTLIHIDVDPAEIGKNAGPEIPLVGNISSVLEACLEEEGDFSYAPWISELENIKAEVNKVLQAKKEEGIARNNLVHPEYFLEELNKQLDEDAVYVADVGQNQLWSCANYRMKNGRFLTSGGMGTMGYSTPAAIGAYLADSKKQVVAVMGDGSFQMSMMELATMKQYNIPIKLIVFHNGVLGLVHQYQHKTYHDRFTMVDLTGNPDLSILAKAYGLSYDAISKNEEVSSKITAFLSKKEGGILEVYIDSHEVV</sequence>
<dbReference type="PANTHER" id="PTHR18968">
    <property type="entry name" value="THIAMINE PYROPHOSPHATE ENZYMES"/>
    <property type="match status" value="1"/>
</dbReference>
<keyword evidence="9" id="KW-0479">Metal-binding</keyword>